<feature type="binding site" evidence="6">
    <location>
        <position position="191"/>
    </location>
    <ligand>
        <name>substrate</name>
    </ligand>
</feature>
<feature type="binding site" evidence="6">
    <location>
        <position position="154"/>
    </location>
    <ligand>
        <name>substrate</name>
    </ligand>
</feature>
<feature type="chain" id="PRO_5044916138" description="Arginine biosynthesis bifunctional protein ArgJ beta chain" evidence="6">
    <location>
        <begin position="191"/>
        <end position="406"/>
    </location>
</feature>
<feature type="chain" id="PRO_5044916137" description="Arginine biosynthesis bifunctional protein ArgJ alpha chain" evidence="6">
    <location>
        <begin position="1"/>
        <end position="190"/>
    </location>
</feature>
<feature type="binding site" evidence="6">
    <location>
        <position position="406"/>
    </location>
    <ligand>
        <name>substrate</name>
    </ligand>
</feature>
<comment type="pathway">
    <text evidence="6">Amino-acid biosynthesis; L-arginine biosynthesis; L-ornithine and N-acetyl-L-glutamate from L-glutamate and N(2)-acetyl-L-ornithine (cyclic): step 1/1.</text>
</comment>
<evidence type="ECO:0000256" key="4">
    <source>
        <dbReference type="ARBA" id="ARBA00022813"/>
    </source>
</evidence>
<organism evidence="7 8">
    <name type="scientific">Gloeobacter morelensis MG652769</name>
    <dbReference type="NCBI Taxonomy" id="2781736"/>
    <lineage>
        <taxon>Bacteria</taxon>
        <taxon>Bacillati</taxon>
        <taxon>Cyanobacteriota</taxon>
        <taxon>Cyanophyceae</taxon>
        <taxon>Gloeobacterales</taxon>
        <taxon>Gloeobacteraceae</taxon>
        <taxon>Gloeobacter</taxon>
        <taxon>Gloeobacter morelensis</taxon>
    </lineage>
</organism>
<dbReference type="GO" id="GO:0004358">
    <property type="term" value="F:L-glutamate N-acetyltransferase activity, acting on acetyl-L-ornithine as donor"/>
    <property type="evidence" value="ECO:0007669"/>
    <property type="project" value="UniProtKB-EC"/>
</dbReference>
<evidence type="ECO:0000256" key="2">
    <source>
        <dbReference type="ARBA" id="ARBA00011475"/>
    </source>
</evidence>
<comment type="catalytic activity">
    <reaction evidence="6">
        <text>N(2)-acetyl-L-ornithine + L-glutamate = N-acetyl-L-glutamate + L-ornithine</text>
        <dbReference type="Rhea" id="RHEA:15349"/>
        <dbReference type="ChEBI" id="CHEBI:29985"/>
        <dbReference type="ChEBI" id="CHEBI:44337"/>
        <dbReference type="ChEBI" id="CHEBI:46911"/>
        <dbReference type="ChEBI" id="CHEBI:57805"/>
        <dbReference type="EC" id="2.3.1.35"/>
    </reaction>
</comment>
<dbReference type="Pfam" id="PF01960">
    <property type="entry name" value="ArgJ"/>
    <property type="match status" value="1"/>
</dbReference>
<reference evidence="7 8" key="1">
    <citation type="journal article" date="2021" name="Genome Biol. Evol.">
        <title>Complete Genome Sequencing of a Novel Gloeobacter Species from a Waterfall Cave in Mexico.</title>
        <authorList>
            <person name="Saw J.H."/>
            <person name="Cardona T."/>
            <person name="Montejano G."/>
        </authorList>
    </citation>
    <scope>NUCLEOTIDE SEQUENCE [LARGE SCALE GENOMIC DNA]</scope>
    <source>
        <strain evidence="7">MG652769</strain>
    </source>
</reference>
<dbReference type="EC" id="2.3.1.1" evidence="6"/>
<comment type="similarity">
    <text evidence="1 6">Belongs to the ArgJ family.</text>
</comment>
<feature type="binding site" evidence="6">
    <location>
        <position position="180"/>
    </location>
    <ligand>
        <name>substrate</name>
    </ligand>
</feature>
<feature type="active site" description="Nucleophile" evidence="6">
    <location>
        <position position="191"/>
    </location>
</feature>
<dbReference type="Gene3D" id="3.60.70.12">
    <property type="entry name" value="L-amino peptidase D-ALA esterase/amidase"/>
    <property type="match status" value="1"/>
</dbReference>
<evidence type="ECO:0000256" key="1">
    <source>
        <dbReference type="ARBA" id="ARBA00006774"/>
    </source>
</evidence>
<evidence type="ECO:0000313" key="7">
    <source>
        <dbReference type="EMBL" id="UFP95121.1"/>
    </source>
</evidence>
<dbReference type="Proteomes" id="UP001054846">
    <property type="component" value="Chromosome"/>
</dbReference>
<dbReference type="Gene3D" id="3.10.20.340">
    <property type="entry name" value="ArgJ beta chain, C-terminal domain"/>
    <property type="match status" value="1"/>
</dbReference>
<keyword evidence="6" id="KW-0055">Arginine biosynthesis</keyword>
<dbReference type="HAMAP" id="MF_01106">
    <property type="entry name" value="ArgJ"/>
    <property type="match status" value="1"/>
</dbReference>
<evidence type="ECO:0000313" key="8">
    <source>
        <dbReference type="Proteomes" id="UP001054846"/>
    </source>
</evidence>
<comment type="subunit">
    <text evidence="2 6">Heterotetramer of two alpha and two beta chains.</text>
</comment>
<comment type="catalytic activity">
    <reaction evidence="6">
        <text>L-glutamate + acetyl-CoA = N-acetyl-L-glutamate + CoA + H(+)</text>
        <dbReference type="Rhea" id="RHEA:24292"/>
        <dbReference type="ChEBI" id="CHEBI:15378"/>
        <dbReference type="ChEBI" id="CHEBI:29985"/>
        <dbReference type="ChEBI" id="CHEBI:44337"/>
        <dbReference type="ChEBI" id="CHEBI:57287"/>
        <dbReference type="ChEBI" id="CHEBI:57288"/>
        <dbReference type="EC" id="2.3.1.1"/>
    </reaction>
</comment>
<dbReference type="InterPro" id="IPR002813">
    <property type="entry name" value="Arg_biosynth_ArgJ"/>
</dbReference>
<dbReference type="EC" id="2.3.1.35" evidence="6"/>
<dbReference type="PANTHER" id="PTHR23100">
    <property type="entry name" value="ARGININE BIOSYNTHESIS BIFUNCTIONAL PROTEIN ARGJ"/>
    <property type="match status" value="1"/>
</dbReference>
<dbReference type="SUPFAM" id="SSF56266">
    <property type="entry name" value="DmpA/ArgJ-like"/>
    <property type="match status" value="1"/>
</dbReference>
<feature type="binding site" evidence="6">
    <location>
        <position position="401"/>
    </location>
    <ligand>
        <name>substrate</name>
    </ligand>
</feature>
<feature type="site" description="Cleavage; by autolysis" evidence="6">
    <location>
        <begin position="190"/>
        <end position="191"/>
    </location>
</feature>
<keyword evidence="3 6" id="KW-0808">Transferase</keyword>
<keyword evidence="4 6" id="KW-0068">Autocatalytic cleavage</keyword>
<keyword evidence="6" id="KW-0963">Cytoplasm</keyword>
<dbReference type="RefSeq" id="WP_230842299.1">
    <property type="nucleotide sequence ID" value="NZ_CP063845.1"/>
</dbReference>
<keyword evidence="8" id="KW-1185">Reference proteome</keyword>
<dbReference type="CDD" id="cd02152">
    <property type="entry name" value="OAT"/>
    <property type="match status" value="1"/>
</dbReference>
<comment type="pathway">
    <text evidence="6">Amino-acid biosynthesis; L-arginine biosynthesis; N(2)-acetyl-L-ornithine from L-glutamate: step 1/4.</text>
</comment>
<dbReference type="NCBIfam" id="TIGR00120">
    <property type="entry name" value="ArgJ"/>
    <property type="match status" value="1"/>
</dbReference>
<dbReference type="NCBIfam" id="NF003802">
    <property type="entry name" value="PRK05388.1"/>
    <property type="match status" value="1"/>
</dbReference>
<comment type="function">
    <text evidence="6">Catalyzes two activities which are involved in the cyclic version of arginine biosynthesis: the synthesis of N-acetylglutamate from glutamate and acetyl-CoA as the acetyl donor, and of ornithine by transacetylation between N(2)-acetylornithine and glutamate.</text>
</comment>
<evidence type="ECO:0000256" key="3">
    <source>
        <dbReference type="ARBA" id="ARBA00022679"/>
    </source>
</evidence>
<accession>A0ABY3PNA0</accession>
<feature type="site" description="Involved in the stabilization of negative charge on the oxyanion by the formation of the oxyanion hole" evidence="6">
    <location>
        <position position="118"/>
    </location>
</feature>
<keyword evidence="6" id="KW-0511">Multifunctional enzyme</keyword>
<evidence type="ECO:0000256" key="5">
    <source>
        <dbReference type="ARBA" id="ARBA00023315"/>
    </source>
</evidence>
<protein>
    <recommendedName>
        <fullName evidence="6">Arginine biosynthesis bifunctional protein ArgJ</fullName>
    </recommendedName>
    <domain>
        <recommendedName>
            <fullName evidence="6">Glutamate N-acetyltransferase</fullName>
            <ecNumber evidence="6">2.3.1.35</ecNumber>
        </recommendedName>
        <alternativeName>
            <fullName evidence="6">Ornithine acetyltransferase</fullName>
            <shortName evidence="6">OATase</shortName>
        </alternativeName>
        <alternativeName>
            <fullName evidence="6">Ornithine transacetylase</fullName>
        </alternativeName>
    </domain>
    <domain>
        <recommendedName>
            <fullName evidence="6">Amino-acid acetyltransferase</fullName>
            <ecNumber evidence="6">2.3.1.1</ecNumber>
        </recommendedName>
        <alternativeName>
            <fullName evidence="6">N-acetylglutamate synthase</fullName>
            <shortName evidence="6">AGSase</shortName>
        </alternativeName>
    </domain>
    <component>
        <recommendedName>
            <fullName evidence="6">Arginine biosynthesis bifunctional protein ArgJ alpha chain</fullName>
        </recommendedName>
    </component>
    <component>
        <recommendedName>
            <fullName evidence="6">Arginine biosynthesis bifunctional protein ArgJ beta chain</fullName>
        </recommendedName>
    </component>
</protein>
<dbReference type="EMBL" id="CP063845">
    <property type="protein sequence ID" value="UFP95121.1"/>
    <property type="molecule type" value="Genomic_DNA"/>
</dbReference>
<sequence length="406" mass="41697">MADFEWVAGGVTAAKGFRAGGIASGIKPSGKTDLALIYSENPSAAAGVYTTNLVQAAPVTYNRKLLQQRGKACAIVVNSGNANAATGKAGEEAAIETAQVFARALGFSADQVLVASTGVIGVPLPIEKIRTAAQALVDAATETGSDAAAEAILTTDLVAKSCAVRATIAGKTVHVGGIAKGSGMIHPQMATLLAFITSDCSVDIDLWRQIVARAADRSFNQITVDGDTSTNDMLLALASGEAKNPRLLDAASPEAALLEQMVSAVCVDLAKKVVRDGEGATKLIEVQVTGTDDDAQARKIALTVASSLLVKSAMFGNDPNWGRLAAAAGRAGVKFDPAALAVRLGTFALMEAGQPLAFDRAAASDYLKSSDTVEVHLQVGPGPGNGIAWGCDLSYDYVKINAEYTT</sequence>
<keyword evidence="5 6" id="KW-0012">Acyltransferase</keyword>
<dbReference type="PANTHER" id="PTHR23100:SF0">
    <property type="entry name" value="ARGININE BIOSYNTHESIS BIFUNCTIONAL PROTEIN ARGJ, MITOCHONDRIAL"/>
    <property type="match status" value="1"/>
</dbReference>
<feature type="binding site" evidence="6">
    <location>
        <position position="278"/>
    </location>
    <ligand>
        <name>substrate</name>
    </ligand>
</feature>
<proteinExistence type="inferred from homology"/>
<feature type="site" description="Involved in the stabilization of negative charge on the oxyanion by the formation of the oxyanion hole" evidence="6">
    <location>
        <position position="117"/>
    </location>
</feature>
<gene>
    <name evidence="6 7" type="primary">argJ</name>
    <name evidence="7" type="ORF">ISF26_02385</name>
</gene>
<dbReference type="InterPro" id="IPR042195">
    <property type="entry name" value="ArgJ_beta_C"/>
</dbReference>
<name>A0ABY3PNA0_9CYAN</name>
<keyword evidence="6" id="KW-0028">Amino-acid biosynthesis</keyword>
<dbReference type="InterPro" id="IPR016117">
    <property type="entry name" value="ArgJ-like_dom_sf"/>
</dbReference>
<comment type="subcellular location">
    <subcellularLocation>
        <location evidence="6">Cytoplasm</location>
    </subcellularLocation>
</comment>
<evidence type="ECO:0000256" key="6">
    <source>
        <dbReference type="HAMAP-Rule" id="MF_01106"/>
    </source>
</evidence>